<dbReference type="EMBL" id="JXTB01000055">
    <property type="protein sequence ID" value="PON69649.1"/>
    <property type="molecule type" value="Genomic_DNA"/>
</dbReference>
<gene>
    <name evidence="1" type="ORF">PanWU01x14_087720</name>
</gene>
<keyword evidence="2" id="KW-1185">Reference proteome</keyword>
<name>A0A2P5D8L5_PARAD</name>
<sequence length="199" mass="22022">MVWKITKSTSAVRFVVLSEFSRFETEPANNILNHLCIYAKSAALPLTLSLSQDSLLFIHRNPAASLSASISLVVQKHRLETRPRPRNNSASSAWQRHRPVCVATLPYPCSNAAPSELVIFLTHCLVKPSSLSLSLSREVVLFQRLGNSFLSLSSSRPSLVALKSKHRLVRRTTLVITITASYFLLNADYGPKPNALDPV</sequence>
<organism evidence="1 2">
    <name type="scientific">Parasponia andersonii</name>
    <name type="common">Sponia andersonii</name>
    <dbReference type="NCBI Taxonomy" id="3476"/>
    <lineage>
        <taxon>Eukaryota</taxon>
        <taxon>Viridiplantae</taxon>
        <taxon>Streptophyta</taxon>
        <taxon>Embryophyta</taxon>
        <taxon>Tracheophyta</taxon>
        <taxon>Spermatophyta</taxon>
        <taxon>Magnoliopsida</taxon>
        <taxon>eudicotyledons</taxon>
        <taxon>Gunneridae</taxon>
        <taxon>Pentapetalae</taxon>
        <taxon>rosids</taxon>
        <taxon>fabids</taxon>
        <taxon>Rosales</taxon>
        <taxon>Cannabaceae</taxon>
        <taxon>Parasponia</taxon>
    </lineage>
</organism>
<reference evidence="2" key="1">
    <citation type="submission" date="2016-06" db="EMBL/GenBank/DDBJ databases">
        <title>Parallel loss of symbiosis genes in relatives of nitrogen-fixing non-legume Parasponia.</title>
        <authorList>
            <person name="Van Velzen R."/>
            <person name="Holmer R."/>
            <person name="Bu F."/>
            <person name="Rutten L."/>
            <person name="Van Zeijl A."/>
            <person name="Liu W."/>
            <person name="Santuari L."/>
            <person name="Cao Q."/>
            <person name="Sharma T."/>
            <person name="Shen D."/>
            <person name="Roswanjaya Y."/>
            <person name="Wardhani T."/>
            <person name="Kalhor M.S."/>
            <person name="Jansen J."/>
            <person name="Van den Hoogen J."/>
            <person name="Gungor B."/>
            <person name="Hartog M."/>
            <person name="Hontelez J."/>
            <person name="Verver J."/>
            <person name="Yang W.-C."/>
            <person name="Schijlen E."/>
            <person name="Repin R."/>
            <person name="Schilthuizen M."/>
            <person name="Schranz E."/>
            <person name="Heidstra R."/>
            <person name="Miyata K."/>
            <person name="Fedorova E."/>
            <person name="Kohlen W."/>
            <person name="Bisseling T."/>
            <person name="Smit S."/>
            <person name="Geurts R."/>
        </authorList>
    </citation>
    <scope>NUCLEOTIDE SEQUENCE [LARGE SCALE GENOMIC DNA]</scope>
    <source>
        <strain evidence="2">cv. WU1-14</strain>
    </source>
</reference>
<dbReference type="AlphaFoldDB" id="A0A2P5D8L5"/>
<dbReference type="OrthoDB" id="1635687at2759"/>
<dbReference type="Proteomes" id="UP000237105">
    <property type="component" value="Unassembled WGS sequence"/>
</dbReference>
<evidence type="ECO:0000313" key="2">
    <source>
        <dbReference type="Proteomes" id="UP000237105"/>
    </source>
</evidence>
<dbReference type="PANTHER" id="PTHR37696:SF1">
    <property type="entry name" value="ADENYLOSUCCINATE SYNTHETASE-RELATED"/>
    <property type="match status" value="1"/>
</dbReference>
<evidence type="ECO:0000313" key="1">
    <source>
        <dbReference type="EMBL" id="PON69649.1"/>
    </source>
</evidence>
<protein>
    <submittedName>
        <fullName evidence="1">Uncharacterized protein</fullName>
    </submittedName>
</protein>
<comment type="caution">
    <text evidence="1">The sequence shown here is derived from an EMBL/GenBank/DDBJ whole genome shotgun (WGS) entry which is preliminary data.</text>
</comment>
<accession>A0A2P5D8L5</accession>
<dbReference type="PANTHER" id="PTHR37696">
    <property type="entry name" value="ADENYLOSUCCINATE SYNTHETASE-RELATED"/>
    <property type="match status" value="1"/>
</dbReference>
<proteinExistence type="predicted"/>